<dbReference type="PROSITE" id="PS51257">
    <property type="entry name" value="PROKAR_LIPOPROTEIN"/>
    <property type="match status" value="1"/>
</dbReference>
<dbReference type="InterPro" id="IPR006143">
    <property type="entry name" value="RND_pump_MFP"/>
</dbReference>
<dbReference type="Pfam" id="PF25975">
    <property type="entry name" value="CzcB_C"/>
    <property type="match status" value="1"/>
</dbReference>
<protein>
    <submittedName>
        <fullName evidence="7">Uncharacterized protein</fullName>
    </submittedName>
</protein>
<feature type="domain" description="CzcB-like C-terminal circularly permuted SH3-like" evidence="6">
    <location>
        <begin position="329"/>
        <end position="389"/>
    </location>
</feature>
<evidence type="ECO:0000256" key="1">
    <source>
        <dbReference type="ARBA" id="ARBA00009477"/>
    </source>
</evidence>
<dbReference type="InterPro" id="IPR058649">
    <property type="entry name" value="CzcB_C"/>
</dbReference>
<evidence type="ECO:0000259" key="5">
    <source>
        <dbReference type="Pfam" id="PF25973"/>
    </source>
</evidence>
<dbReference type="Gene3D" id="2.40.30.170">
    <property type="match status" value="1"/>
</dbReference>
<sequence>MIQFKNNTVLLLMVLSAFSLTSLTACSGSSDNGKAKAASDGGEDHDDGDGDDHGAEEGEDHDEAGGVVEMDAAERAKQGVKTAPLEQRALAEEVIVPGEVTLDLYRTAQITPRIPAQTMQRHVRLGDKVEKGQSLVTLSSVEMADAQGALIVTSREWTRVAKLGRDVVSGRRFVETQVAAQQARAKVEAYGMTVEQIDALAAKGDASKATGSFDLLAPQAGTIIRDDFVVGEVIEPGRVLFEVSDETNAWVEARLTPEQAGHIEAGASARISLDGERWREGRIIQIRHALDETTRTLSVRIEVDNSDDELHPGQFVSAAVNIGETTTVLAVPAEAIVLMNGSQTLFKVEGDELHPTAIETGVNRGGWVEVTGGVNEGEEIVVSQLFLLKSLILKSKMGSGHGH</sequence>
<evidence type="ECO:0000259" key="6">
    <source>
        <dbReference type="Pfam" id="PF25975"/>
    </source>
</evidence>
<dbReference type="PANTHER" id="PTHR30097">
    <property type="entry name" value="CATION EFFLUX SYSTEM PROTEIN CUSB"/>
    <property type="match status" value="1"/>
</dbReference>
<dbReference type="GO" id="GO:0016020">
    <property type="term" value="C:membrane"/>
    <property type="evidence" value="ECO:0007669"/>
    <property type="project" value="InterPro"/>
</dbReference>
<dbReference type="GO" id="GO:0015679">
    <property type="term" value="P:plasma membrane copper ion transport"/>
    <property type="evidence" value="ECO:0007669"/>
    <property type="project" value="TreeGrafter"/>
</dbReference>
<feature type="compositionally biased region" description="Acidic residues" evidence="3">
    <location>
        <begin position="41"/>
        <end position="50"/>
    </location>
</feature>
<evidence type="ECO:0000259" key="4">
    <source>
        <dbReference type="Pfam" id="PF25954"/>
    </source>
</evidence>
<dbReference type="FunFam" id="2.40.30.170:FF:000010">
    <property type="entry name" value="Efflux RND transporter periplasmic adaptor subunit"/>
    <property type="match status" value="1"/>
</dbReference>
<dbReference type="NCBIfam" id="TIGR01730">
    <property type="entry name" value="RND_mfp"/>
    <property type="match status" value="1"/>
</dbReference>
<dbReference type="Gene3D" id="2.40.420.20">
    <property type="match status" value="1"/>
</dbReference>
<dbReference type="EMBL" id="UOEH01000340">
    <property type="protein sequence ID" value="VAW01577.1"/>
    <property type="molecule type" value="Genomic_DNA"/>
</dbReference>
<dbReference type="GO" id="GO:0022857">
    <property type="term" value="F:transmembrane transporter activity"/>
    <property type="evidence" value="ECO:0007669"/>
    <property type="project" value="InterPro"/>
</dbReference>
<evidence type="ECO:0000313" key="7">
    <source>
        <dbReference type="EMBL" id="VAW01577.1"/>
    </source>
</evidence>
<feature type="region of interest" description="Disordered" evidence="3">
    <location>
        <begin position="27"/>
        <end position="64"/>
    </location>
</feature>
<dbReference type="Pfam" id="PF25954">
    <property type="entry name" value="Beta-barrel_RND_2"/>
    <property type="match status" value="1"/>
</dbReference>
<reference evidence="7" key="1">
    <citation type="submission" date="2018-06" db="EMBL/GenBank/DDBJ databases">
        <authorList>
            <person name="Zhirakovskaya E."/>
        </authorList>
    </citation>
    <scope>NUCLEOTIDE SEQUENCE</scope>
</reference>
<name>A0A3B0SKR3_9ZZZZ</name>
<dbReference type="InterPro" id="IPR058647">
    <property type="entry name" value="BSH_CzcB-like"/>
</dbReference>
<feature type="domain" description="CusB-like beta-barrel" evidence="4">
    <location>
        <begin position="250"/>
        <end position="320"/>
    </location>
</feature>
<dbReference type="InterPro" id="IPR051909">
    <property type="entry name" value="MFP_Cation_Efflux"/>
</dbReference>
<feature type="domain" description="CzcB-like barrel-sandwich hybrid" evidence="5">
    <location>
        <begin position="106"/>
        <end position="245"/>
    </location>
</feature>
<proteinExistence type="inferred from homology"/>
<gene>
    <name evidence="7" type="ORF">MNBD_ALPHA05-1238</name>
</gene>
<evidence type="ECO:0000256" key="2">
    <source>
        <dbReference type="ARBA" id="ARBA00022448"/>
    </source>
</evidence>
<evidence type="ECO:0000256" key="3">
    <source>
        <dbReference type="SAM" id="MobiDB-lite"/>
    </source>
</evidence>
<keyword evidence="2" id="KW-0813">Transport</keyword>
<accession>A0A3B0SKR3</accession>
<dbReference type="AlphaFoldDB" id="A0A3B0SKR3"/>
<dbReference type="Gene3D" id="2.40.50.100">
    <property type="match status" value="1"/>
</dbReference>
<comment type="similarity">
    <text evidence="1">Belongs to the membrane fusion protein (MFP) (TC 8.A.1) family.</text>
</comment>
<organism evidence="7">
    <name type="scientific">hydrothermal vent metagenome</name>
    <dbReference type="NCBI Taxonomy" id="652676"/>
    <lineage>
        <taxon>unclassified sequences</taxon>
        <taxon>metagenomes</taxon>
        <taxon>ecological metagenomes</taxon>
    </lineage>
</organism>
<dbReference type="SUPFAM" id="SSF111369">
    <property type="entry name" value="HlyD-like secretion proteins"/>
    <property type="match status" value="1"/>
</dbReference>
<dbReference type="InterPro" id="IPR058792">
    <property type="entry name" value="Beta-barrel_RND_2"/>
</dbReference>
<dbReference type="GO" id="GO:0060003">
    <property type="term" value="P:copper ion export"/>
    <property type="evidence" value="ECO:0007669"/>
    <property type="project" value="TreeGrafter"/>
</dbReference>
<dbReference type="GO" id="GO:0030288">
    <property type="term" value="C:outer membrane-bounded periplasmic space"/>
    <property type="evidence" value="ECO:0007669"/>
    <property type="project" value="TreeGrafter"/>
</dbReference>
<dbReference type="GO" id="GO:0046914">
    <property type="term" value="F:transition metal ion binding"/>
    <property type="evidence" value="ECO:0007669"/>
    <property type="project" value="TreeGrafter"/>
</dbReference>
<dbReference type="Gene3D" id="1.10.287.470">
    <property type="entry name" value="Helix hairpin bin"/>
    <property type="match status" value="1"/>
</dbReference>
<dbReference type="PANTHER" id="PTHR30097:SF15">
    <property type="entry name" value="CATION EFFLUX SYSTEM PROTEIN CUSB"/>
    <property type="match status" value="1"/>
</dbReference>
<dbReference type="Pfam" id="PF25973">
    <property type="entry name" value="BSH_CzcB"/>
    <property type="match status" value="1"/>
</dbReference>